<comment type="similarity">
    <text evidence="2">Belongs to the UDP-glycosyltransferase family.</text>
</comment>
<evidence type="ECO:0000256" key="4">
    <source>
        <dbReference type="ARBA" id="ARBA00022676"/>
    </source>
</evidence>
<keyword evidence="9 11" id="KW-0472">Membrane</keyword>
<accession>O16988</accession>
<dbReference type="GO" id="GO:0016020">
    <property type="term" value="C:membrane"/>
    <property type="evidence" value="ECO:0007669"/>
    <property type="project" value="UniProtKB-SubCell"/>
</dbReference>
<evidence type="ECO:0000256" key="10">
    <source>
        <dbReference type="ARBA" id="ARBA00047475"/>
    </source>
</evidence>
<dbReference type="GO" id="GO:0015020">
    <property type="term" value="F:glucuronosyltransferase activity"/>
    <property type="evidence" value="ECO:0007669"/>
    <property type="project" value="UniProtKB-EC"/>
</dbReference>
<keyword evidence="13" id="KW-1185">Reference proteome</keyword>
<gene>
    <name evidence="12 14" type="primary">ugt-53</name>
    <name evidence="12" type="ORF">CELE_T03D3.1</name>
    <name evidence="14" type="ORF">T03D3.1</name>
</gene>
<dbReference type="OMA" id="HRLEWLP"/>
<dbReference type="InterPro" id="IPR002213">
    <property type="entry name" value="UDP_glucos_trans"/>
</dbReference>
<dbReference type="PhylomeDB" id="O16988"/>
<evidence type="ECO:0000256" key="11">
    <source>
        <dbReference type="SAM" id="Phobius"/>
    </source>
</evidence>
<dbReference type="EMBL" id="BX284605">
    <property type="protein sequence ID" value="CCD71811.1"/>
    <property type="molecule type" value="Genomic_DNA"/>
</dbReference>
<evidence type="ECO:0000256" key="1">
    <source>
        <dbReference type="ARBA" id="ARBA00004167"/>
    </source>
</evidence>
<dbReference type="EC" id="2.4.1.17" evidence="3"/>
<dbReference type="Pfam" id="PF00201">
    <property type="entry name" value="UDPGT"/>
    <property type="match status" value="1"/>
</dbReference>
<dbReference type="GeneID" id="178744"/>
<dbReference type="PANTHER" id="PTHR48043:SF41">
    <property type="entry name" value="GLUCURONOSYLTRANSFERASE"/>
    <property type="match status" value="1"/>
</dbReference>
<dbReference type="KEGG" id="cel:CELE_T03D3.1"/>
<keyword evidence="5" id="KW-0808">Transferase</keyword>
<comment type="subcellular location">
    <subcellularLocation>
        <location evidence="1">Membrane</location>
        <topology evidence="1">Single-pass membrane protein</topology>
    </subcellularLocation>
</comment>
<dbReference type="Gene3D" id="3.40.50.2000">
    <property type="entry name" value="Glycogen Phosphorylase B"/>
    <property type="match status" value="1"/>
</dbReference>
<keyword evidence="6 11" id="KW-0812">Transmembrane</keyword>
<dbReference type="STRING" id="6239.T03D3.1.1"/>
<dbReference type="AlphaFoldDB" id="O16988"/>
<evidence type="ECO:0000256" key="8">
    <source>
        <dbReference type="ARBA" id="ARBA00022989"/>
    </source>
</evidence>
<evidence type="ECO:0000256" key="9">
    <source>
        <dbReference type="ARBA" id="ARBA00023136"/>
    </source>
</evidence>
<name>O16988_CAEEL</name>
<dbReference type="CDD" id="cd03784">
    <property type="entry name" value="GT1_Gtf-like"/>
    <property type="match status" value="1"/>
</dbReference>
<dbReference type="CAZy" id="GT1">
    <property type="family name" value="Glycosyltransferase Family 1"/>
</dbReference>
<keyword evidence="8 11" id="KW-1133">Transmembrane helix</keyword>
<dbReference type="WormBase" id="T03D3.1">
    <property type="protein sequence ID" value="CE13068"/>
    <property type="gene ID" value="WBGene00020182"/>
    <property type="gene designation" value="ugt-53"/>
</dbReference>
<evidence type="ECO:0000313" key="13">
    <source>
        <dbReference type="Proteomes" id="UP000001940"/>
    </source>
</evidence>
<proteinExistence type="inferred from homology"/>
<reference evidence="12 13" key="1">
    <citation type="journal article" date="1998" name="Science">
        <title>Genome sequence of the nematode C. elegans: a platform for investigating biology.</title>
        <authorList>
            <consortium name="The C. elegans sequencing consortium"/>
            <person name="Sulson J.E."/>
            <person name="Waterston R."/>
        </authorList>
    </citation>
    <scope>NUCLEOTIDE SEQUENCE [LARGE SCALE GENOMIC DNA]</scope>
    <source>
        <strain evidence="12 13">Bristol N2</strain>
    </source>
</reference>
<dbReference type="Bgee" id="WBGene00020182">
    <property type="expression patterns" value="Expressed in embryo and 3 other cell types or tissues"/>
</dbReference>
<dbReference type="UCSC" id="T03D3.1">
    <property type="organism name" value="c. elegans"/>
</dbReference>
<dbReference type="PANTHER" id="PTHR48043">
    <property type="entry name" value="EG:EG0003.4 PROTEIN-RELATED"/>
    <property type="match status" value="1"/>
</dbReference>
<dbReference type="PaxDb" id="6239-T03D3.1"/>
<dbReference type="FunCoup" id="O16988">
    <property type="interactions" value="3"/>
</dbReference>
<dbReference type="InParanoid" id="O16988"/>
<dbReference type="SMR" id="O16988"/>
<dbReference type="RefSeq" id="NP_503771.1">
    <property type="nucleotide sequence ID" value="NM_071370.5"/>
</dbReference>
<dbReference type="SUPFAM" id="SSF53756">
    <property type="entry name" value="UDP-Glycosyltransferase/glycogen phosphorylase"/>
    <property type="match status" value="1"/>
</dbReference>
<evidence type="ECO:0000313" key="12">
    <source>
        <dbReference type="EMBL" id="CCD71811.1"/>
    </source>
</evidence>
<organism evidence="12 13">
    <name type="scientific">Caenorhabditis elegans</name>
    <dbReference type="NCBI Taxonomy" id="6239"/>
    <lineage>
        <taxon>Eukaryota</taxon>
        <taxon>Metazoa</taxon>
        <taxon>Ecdysozoa</taxon>
        <taxon>Nematoda</taxon>
        <taxon>Chromadorea</taxon>
        <taxon>Rhabditida</taxon>
        <taxon>Rhabditina</taxon>
        <taxon>Rhabditomorpha</taxon>
        <taxon>Rhabditoidea</taxon>
        <taxon>Rhabditidae</taxon>
        <taxon>Peloderinae</taxon>
        <taxon>Caenorhabditis</taxon>
    </lineage>
</organism>
<keyword evidence="4" id="KW-0328">Glycosyltransferase</keyword>
<dbReference type="PeptideAtlas" id="O16988"/>
<dbReference type="FunFam" id="3.40.50.2000:FF:000021">
    <property type="entry name" value="UDP-glucuronosyltransferase"/>
    <property type="match status" value="1"/>
</dbReference>
<sequence length="515" mass="58768">MRLLIFLTVLINFSSCLNILFYYAVIGPSHIAYLRNTIGKLLARGHNVDVVFAVYNELANLDLFPDVRRIYYNRHADPDYWKKNANHFSNMFEKSPTPLGEFEIFHESGYQLCKIAINDLKLIEFLKSGKYDIGFSSDYDPCGNILMTAAGIPSIGSLIATPIFLPHIVSAGLPTVASVYGTSLYPEHDSSLYDKIFNLIRLTYYHYAISPDMDRKYNNLITKRFGNNFPDVGTIERGIDIIFVNSHDFLEQQRPMSPKIKYIGGMAIRKAKQLPDEFEKILSVPKSAYVLFSFGTQVPTAKMPLPIRRNFVGAFKKFPNVTFLWKYDSLELDADIFQGVENIHRLEWLPQTELLHDNRVKLFISHMGLNSYLETATAGVPVLSIPLFADQQNNAQNTRDRGMGLLLDRDKLTTKNIESALHELLENPKYLSNARSISKMILEKPDKANDTFIHWLEFTARNPGLGRVLKLPGAELSPFYYYCGDILLLVFCILFIILHTVLRTINLPSRKIKSE</sequence>
<dbReference type="OrthoDB" id="5835829at2759"/>
<dbReference type="eggNOG" id="KOG1192">
    <property type="taxonomic scope" value="Eukaryota"/>
</dbReference>
<feature type="transmembrane region" description="Helical" evidence="11">
    <location>
        <begin position="479"/>
        <end position="502"/>
    </location>
</feature>
<dbReference type="InterPro" id="IPR050271">
    <property type="entry name" value="UDP-glycosyltransferase"/>
</dbReference>
<dbReference type="AGR" id="WB:WBGene00020182"/>
<dbReference type="GO" id="GO:0008194">
    <property type="term" value="F:UDP-glycosyltransferase activity"/>
    <property type="evidence" value="ECO:0000318"/>
    <property type="project" value="GO_Central"/>
</dbReference>
<dbReference type="HOGENOM" id="CLU_012949_1_3_1"/>
<keyword evidence="7" id="KW-0732">Signal</keyword>
<dbReference type="PIR" id="T32217">
    <property type="entry name" value="T32217"/>
</dbReference>
<comment type="catalytic activity">
    <reaction evidence="10">
        <text>glucuronate acceptor + UDP-alpha-D-glucuronate = acceptor beta-D-glucuronoside + UDP + H(+)</text>
        <dbReference type="Rhea" id="RHEA:21032"/>
        <dbReference type="ChEBI" id="CHEBI:15378"/>
        <dbReference type="ChEBI" id="CHEBI:58052"/>
        <dbReference type="ChEBI" id="CHEBI:58223"/>
        <dbReference type="ChEBI" id="CHEBI:132367"/>
        <dbReference type="ChEBI" id="CHEBI:132368"/>
        <dbReference type="EC" id="2.4.1.17"/>
    </reaction>
</comment>
<evidence type="ECO:0000256" key="3">
    <source>
        <dbReference type="ARBA" id="ARBA00012544"/>
    </source>
</evidence>
<evidence type="ECO:0000256" key="6">
    <source>
        <dbReference type="ARBA" id="ARBA00022692"/>
    </source>
</evidence>
<dbReference type="Proteomes" id="UP000001940">
    <property type="component" value="Chromosome V"/>
</dbReference>
<evidence type="ECO:0000313" key="14">
    <source>
        <dbReference type="WormBase" id="T03D3.1"/>
    </source>
</evidence>
<evidence type="ECO:0000256" key="7">
    <source>
        <dbReference type="ARBA" id="ARBA00022729"/>
    </source>
</evidence>
<evidence type="ECO:0000256" key="5">
    <source>
        <dbReference type="ARBA" id="ARBA00022679"/>
    </source>
</evidence>
<evidence type="ECO:0000256" key="2">
    <source>
        <dbReference type="ARBA" id="ARBA00009995"/>
    </source>
</evidence>
<dbReference type="CTD" id="178744"/>
<protein>
    <recommendedName>
        <fullName evidence="3">glucuronosyltransferase</fullName>
        <ecNumber evidence="3">2.4.1.17</ecNumber>
    </recommendedName>
</protein>